<reference evidence="3" key="1">
    <citation type="submission" date="2011-02" db="EMBL/GenBank/DDBJ databases">
        <authorList>
            <person name="Aslett M."/>
        </authorList>
    </citation>
    <scope>NUCLEOTIDE SEQUENCE</scope>
    <source>
        <strain evidence="3">Liverpool</strain>
    </source>
</reference>
<accession>F0VNP3</accession>
<name>F0VNP3_NEOCL</name>
<organism evidence="3 5">
    <name type="scientific">Neospora caninum (strain Liverpool)</name>
    <dbReference type="NCBI Taxonomy" id="572307"/>
    <lineage>
        <taxon>Eukaryota</taxon>
        <taxon>Sar</taxon>
        <taxon>Alveolata</taxon>
        <taxon>Apicomplexa</taxon>
        <taxon>Conoidasida</taxon>
        <taxon>Coccidia</taxon>
        <taxon>Eucoccidiorida</taxon>
        <taxon>Eimeriorina</taxon>
        <taxon>Sarcocystidae</taxon>
        <taxon>Neospora</taxon>
    </lineage>
</organism>
<dbReference type="eggNOG" id="KOG3444">
    <property type="taxonomic scope" value="Eukaryota"/>
</dbReference>
<dbReference type="Gene3D" id="3.30.450.70">
    <property type="match status" value="1"/>
</dbReference>
<evidence type="ECO:0000313" key="3">
    <source>
        <dbReference type="EMBL" id="CBZ55339.1"/>
    </source>
</evidence>
<dbReference type="InParanoid" id="F0VNP3"/>
<dbReference type="EMBL" id="FR823392">
    <property type="protein sequence ID" value="CBZ55339.1"/>
    <property type="molecule type" value="Genomic_DNA"/>
</dbReference>
<dbReference type="GeneID" id="13440752"/>
<dbReference type="OMA" id="FHYIVHC"/>
<dbReference type="GO" id="GO:0006888">
    <property type="term" value="P:endoplasmic reticulum to Golgi vesicle-mediated transport"/>
    <property type="evidence" value="ECO:0007669"/>
    <property type="project" value="InterPro"/>
</dbReference>
<evidence type="ECO:0000313" key="4">
    <source>
        <dbReference type="EMBL" id="CEL70074.1"/>
    </source>
</evidence>
<dbReference type="Proteomes" id="UP000007494">
    <property type="component" value="Chromosome XI"/>
</dbReference>
<dbReference type="CDD" id="cd14854">
    <property type="entry name" value="TRAPPC2L"/>
    <property type="match status" value="1"/>
</dbReference>
<reference evidence="3" key="2">
    <citation type="submission" date="2011-03" db="EMBL/GenBank/DDBJ databases">
        <title>Comparative genomics and transcriptomics of Neospora caninum and Toxoplasma gondii.</title>
        <authorList>
            <person name="Reid A.J."/>
            <person name="Sohal A."/>
            <person name="Harris D."/>
            <person name="Quail M."/>
            <person name="Sanders M."/>
            <person name="Berriman M."/>
            <person name="Wastling J.M."/>
            <person name="Pain A."/>
        </authorList>
    </citation>
    <scope>NUCLEOTIDE SEQUENCE</scope>
    <source>
        <strain evidence="3">Liverpool</strain>
    </source>
</reference>
<reference evidence="4" key="4">
    <citation type="journal article" date="2015" name="PLoS ONE">
        <title>Comprehensive Evaluation of Toxoplasma gondii VEG and Neospora caninum LIV Genomes with Tachyzoite Stage Transcriptome and Proteome Defines Novel Transcript Features.</title>
        <authorList>
            <person name="Ramaprasad A."/>
            <person name="Mourier T."/>
            <person name="Naeem R."/>
            <person name="Malas T.B."/>
            <person name="Moussa E."/>
            <person name="Panigrahi A."/>
            <person name="Vermont S.J."/>
            <person name="Otto T.D."/>
            <person name="Wastling J."/>
            <person name="Pain A."/>
        </authorList>
    </citation>
    <scope>NUCLEOTIDE SEQUENCE</scope>
    <source>
        <strain evidence="4">Liverpool</strain>
    </source>
</reference>
<proteinExistence type="inferred from homology"/>
<evidence type="ECO:0000256" key="1">
    <source>
        <dbReference type="ARBA" id="ARBA00006626"/>
    </source>
</evidence>
<reference evidence="5" key="3">
    <citation type="journal article" date="2012" name="PLoS Pathog.">
        <title>Comparative genomics of the apicomplexan parasites Toxoplasma gondii and Neospora caninum: Coccidia differing in host range and transmission strategy.</title>
        <authorList>
            <person name="Reid A.J."/>
            <person name="Vermont S.J."/>
            <person name="Cotton J.A."/>
            <person name="Harris D."/>
            <person name="Hill-Cawthorne G.A."/>
            <person name="Konen-Waisman S."/>
            <person name="Latham S.M."/>
            <person name="Mourier T."/>
            <person name="Norton R."/>
            <person name="Quail M.A."/>
            <person name="Sanders M."/>
            <person name="Shanmugam D."/>
            <person name="Sohal A."/>
            <person name="Wasmuth J.D."/>
            <person name="Brunk B."/>
            <person name="Grigg M.E."/>
            <person name="Howard J.C."/>
            <person name="Parkinson J."/>
            <person name="Roos D.S."/>
            <person name="Trees A.J."/>
            <person name="Berriman M."/>
            <person name="Pain A."/>
            <person name="Wastling J.M."/>
        </authorList>
    </citation>
    <scope>NUCLEOTIDE SEQUENCE [LARGE SCALE GENOMIC DNA]</scope>
    <source>
        <strain evidence="5">Liverpool</strain>
    </source>
</reference>
<dbReference type="AlphaFoldDB" id="F0VNP3"/>
<protein>
    <recommendedName>
        <fullName evidence="2">Trafficking protein particle complex subunit 2-like protein</fullName>
    </recommendedName>
</protein>
<comment type="similarity">
    <text evidence="1">Belongs to the TRAPP small subunits family. Sedlin subfamily.</text>
</comment>
<dbReference type="PANTHER" id="PTHR12403">
    <property type="entry name" value="TRAFFICKING PROTEIN PARTICLE COMPLEX SUBUNIT 2"/>
    <property type="match status" value="1"/>
</dbReference>
<dbReference type="FunCoup" id="F0VNP3">
    <property type="interactions" value="20"/>
</dbReference>
<dbReference type="InterPro" id="IPR006722">
    <property type="entry name" value="Sedlin"/>
</dbReference>
<dbReference type="SUPFAM" id="SSF64356">
    <property type="entry name" value="SNARE-like"/>
    <property type="match status" value="1"/>
</dbReference>
<dbReference type="Pfam" id="PF04628">
    <property type="entry name" value="Sedlin_N"/>
    <property type="match status" value="1"/>
</dbReference>
<evidence type="ECO:0000256" key="2">
    <source>
        <dbReference type="ARBA" id="ARBA00024408"/>
    </source>
</evidence>
<dbReference type="InterPro" id="IPR011012">
    <property type="entry name" value="Longin-like_dom_sf"/>
</dbReference>
<dbReference type="GO" id="GO:0005737">
    <property type="term" value="C:cytoplasm"/>
    <property type="evidence" value="ECO:0007669"/>
    <property type="project" value="GOC"/>
</dbReference>
<dbReference type="RefSeq" id="XP_003885367.1">
    <property type="nucleotide sequence ID" value="XM_003885318.1"/>
</dbReference>
<keyword evidence="5" id="KW-1185">Reference proteome</keyword>
<dbReference type="EMBL" id="LN714486">
    <property type="protein sequence ID" value="CEL70074.1"/>
    <property type="molecule type" value="Genomic_DNA"/>
</dbReference>
<dbReference type="OrthoDB" id="10258445at2759"/>
<sequence>MAVACVCFVGKQNEPLSLQVFNSDDELSMQFAAYAALDIVEEKVQAQESSSPPYGQTGGAAASLPPPSGDCYLGVICPALCLSRDYLFYAYVCTTGVKILVAIEQRNHYLQHDVRNLFRRLHRLYADTICNPFLLDTIETPKFLSELDAIVDFYGKKFEGGGH</sequence>
<dbReference type="VEuPathDB" id="ToxoDB:NCLIV_057620"/>
<gene>
    <name evidence="4" type="ORF">BN1204_057620</name>
    <name evidence="3" type="ORF">NCLIV_057620</name>
</gene>
<dbReference type="InterPro" id="IPR044760">
    <property type="entry name" value="TRAPPC2L"/>
</dbReference>
<evidence type="ECO:0000313" key="5">
    <source>
        <dbReference type="Proteomes" id="UP000007494"/>
    </source>
</evidence>